<dbReference type="PROSITE" id="PS00653">
    <property type="entry name" value="GLYCOSYL_HYDROL_F1_2"/>
    <property type="match status" value="1"/>
</dbReference>
<sequence>MLRKDFLWGGAVAAHQLEGGWQEGGKGISIADVMTAGGNGVDREITDGVVEGKIYPNHEAIDFYHHYKDDIRLFAEMGFKCFRTSIAWTRVFPTGEEDAPNEEGLSFYDDLFDTCRQYGIEPVVTLSHFEMPYHLVKKYGGFRNRVCVELFVKFAEVCFKRYKDKVIYWMTFNEINNQANYMTDWGPFTDSGLRFSEGENRECLMHQAAHYELVASARAVKLGHEINPKFQIGCMIAMTPIYPYSCAPEDMMMATVAMQRRFWFADVHVRGHYPNYVKAYFKKKGYILDITPQDEEDLRNGTVDYIGFSYYMSFVVKATKDNPEYDYIEDEARVENPYIKASDWGWPIDPLGLRYSLNWLYERYELPLFIVENGLGAYDKAGEDGVIHDTYRIDYLKAHIEAMKECVDKDGVDLMGYTPWGCIDLVSAGSGEMEKRYGFIYVDKDNKGNGTLKREKKESFGWFKHVIETNGEEL</sequence>
<keyword evidence="5 6" id="KW-0378">Hydrolase</keyword>
<dbReference type="PANTHER" id="PTHR10353:SF85">
    <property type="entry name" value="ARYL-PHOSPHO-BETA-D-GLUCOSIDASE BGLA"/>
    <property type="match status" value="1"/>
</dbReference>
<organism evidence="6 7">
    <name type="scientific">Enterocloster hominis</name>
    <name type="common">ex Hitch et al. 2024</name>
    <dbReference type="NCBI Taxonomy" id="1917870"/>
    <lineage>
        <taxon>Bacteria</taxon>
        <taxon>Bacillati</taxon>
        <taxon>Bacillota</taxon>
        <taxon>Clostridia</taxon>
        <taxon>Lachnospirales</taxon>
        <taxon>Lachnospiraceae</taxon>
        <taxon>Enterocloster</taxon>
    </lineage>
</organism>
<dbReference type="RefSeq" id="WP_008717365.1">
    <property type="nucleotide sequence ID" value="NZ_JBBMFM010000018.1"/>
</dbReference>
<feature type="active site" description="Nucleophile" evidence="3">
    <location>
        <position position="372"/>
    </location>
</feature>
<evidence type="ECO:0000256" key="2">
    <source>
        <dbReference type="ARBA" id="ARBA00023295"/>
    </source>
</evidence>
<dbReference type="PROSITE" id="PS00572">
    <property type="entry name" value="GLYCOSYL_HYDROL_F1_1"/>
    <property type="match status" value="1"/>
</dbReference>
<dbReference type="GO" id="GO:0008706">
    <property type="term" value="F:6-phospho-beta-glucosidase activity"/>
    <property type="evidence" value="ECO:0007669"/>
    <property type="project" value="UniProtKB-EC"/>
</dbReference>
<evidence type="ECO:0000256" key="5">
    <source>
        <dbReference type="RuleBase" id="RU004468"/>
    </source>
</evidence>
<evidence type="ECO:0000256" key="1">
    <source>
        <dbReference type="ARBA" id="ARBA00010838"/>
    </source>
</evidence>
<keyword evidence="7" id="KW-1185">Reference proteome</keyword>
<accession>A0ABV1D319</accession>
<evidence type="ECO:0000313" key="6">
    <source>
        <dbReference type="EMBL" id="MEQ2424790.1"/>
    </source>
</evidence>
<dbReference type="NCBIfam" id="NF007154">
    <property type="entry name" value="PRK09589.1"/>
    <property type="match status" value="1"/>
</dbReference>
<evidence type="ECO:0000256" key="4">
    <source>
        <dbReference type="RuleBase" id="RU003690"/>
    </source>
</evidence>
<keyword evidence="2 5" id="KW-0326">Glycosidase</keyword>
<dbReference type="InterPro" id="IPR018120">
    <property type="entry name" value="Glyco_hydro_1_AS"/>
</dbReference>
<gene>
    <name evidence="6" type="ORF">WMQ36_07375</name>
</gene>
<dbReference type="Gene3D" id="3.20.20.80">
    <property type="entry name" value="Glycosidases"/>
    <property type="match status" value="1"/>
</dbReference>
<name>A0ABV1D319_9FIRM</name>
<evidence type="ECO:0000256" key="3">
    <source>
        <dbReference type="PROSITE-ProRule" id="PRU10055"/>
    </source>
</evidence>
<dbReference type="Proteomes" id="UP001454086">
    <property type="component" value="Unassembled WGS sequence"/>
</dbReference>
<reference evidence="6 7" key="1">
    <citation type="submission" date="2024-03" db="EMBL/GenBank/DDBJ databases">
        <title>Human intestinal bacterial collection.</title>
        <authorList>
            <person name="Pauvert C."/>
            <person name="Hitch T.C.A."/>
            <person name="Clavel T."/>
        </authorList>
    </citation>
    <scope>NUCLEOTIDE SEQUENCE [LARGE SCALE GENOMIC DNA]</scope>
    <source>
        <strain evidence="6 7">CLA-SR-H021</strain>
    </source>
</reference>
<dbReference type="PANTHER" id="PTHR10353">
    <property type="entry name" value="GLYCOSYL HYDROLASE"/>
    <property type="match status" value="1"/>
</dbReference>
<protein>
    <submittedName>
        <fullName evidence="6">6-phospho-beta-glucosidase</fullName>
        <ecNumber evidence="6">3.2.1.86</ecNumber>
    </submittedName>
</protein>
<proteinExistence type="inferred from homology"/>
<comment type="caution">
    <text evidence="6">The sequence shown here is derived from an EMBL/GenBank/DDBJ whole genome shotgun (WGS) entry which is preliminary data.</text>
</comment>
<evidence type="ECO:0000313" key="7">
    <source>
        <dbReference type="Proteomes" id="UP001454086"/>
    </source>
</evidence>
<dbReference type="EMBL" id="JBBMFM010000018">
    <property type="protein sequence ID" value="MEQ2424790.1"/>
    <property type="molecule type" value="Genomic_DNA"/>
</dbReference>
<dbReference type="NCBIfam" id="NF011589">
    <property type="entry name" value="PRK15014.1"/>
    <property type="match status" value="1"/>
</dbReference>
<dbReference type="InterPro" id="IPR017853">
    <property type="entry name" value="GH"/>
</dbReference>
<comment type="similarity">
    <text evidence="1 4">Belongs to the glycosyl hydrolase 1 family.</text>
</comment>
<dbReference type="SUPFAM" id="SSF51445">
    <property type="entry name" value="(Trans)glycosidases"/>
    <property type="match status" value="1"/>
</dbReference>
<dbReference type="EC" id="3.2.1.86" evidence="6"/>
<dbReference type="PRINTS" id="PR00131">
    <property type="entry name" value="GLHYDRLASE1"/>
</dbReference>
<dbReference type="Pfam" id="PF00232">
    <property type="entry name" value="Glyco_hydro_1"/>
    <property type="match status" value="1"/>
</dbReference>
<dbReference type="InterPro" id="IPR033132">
    <property type="entry name" value="GH_1_N_CS"/>
</dbReference>
<dbReference type="InterPro" id="IPR001360">
    <property type="entry name" value="Glyco_hydro_1"/>
</dbReference>